<dbReference type="GO" id="GO:0006508">
    <property type="term" value="P:proteolysis"/>
    <property type="evidence" value="ECO:0007669"/>
    <property type="project" value="UniProtKB-KW"/>
</dbReference>
<keyword evidence="8" id="KW-1185">Reference proteome</keyword>
<keyword evidence="3 7" id="KW-0378">Hydrolase</keyword>
<gene>
    <name evidence="7" type="primary">SENP8</name>
    <name evidence="7" type="ORF">LPJ53_003910</name>
</gene>
<comment type="similarity">
    <text evidence="1">Belongs to the peptidase C48 family.</text>
</comment>
<protein>
    <submittedName>
        <fullName evidence="7">SUMO1 sentrin specific peptidase 8</fullName>
        <ecNumber evidence="7">3.4.22.68</ecNumber>
    </submittedName>
</protein>
<organism evidence="7 8">
    <name type="scientific">Coemansia erecta</name>
    <dbReference type="NCBI Taxonomy" id="147472"/>
    <lineage>
        <taxon>Eukaryota</taxon>
        <taxon>Fungi</taxon>
        <taxon>Fungi incertae sedis</taxon>
        <taxon>Zoopagomycota</taxon>
        <taxon>Kickxellomycotina</taxon>
        <taxon>Kickxellomycetes</taxon>
        <taxon>Kickxellales</taxon>
        <taxon>Kickxellaceae</taxon>
        <taxon>Coemansia</taxon>
    </lineage>
</organism>
<feature type="compositionally biased region" description="Low complexity" evidence="5">
    <location>
        <begin position="1037"/>
        <end position="1071"/>
    </location>
</feature>
<evidence type="ECO:0000256" key="5">
    <source>
        <dbReference type="SAM" id="MobiDB-lite"/>
    </source>
</evidence>
<dbReference type="Gene3D" id="3.40.395.10">
    <property type="entry name" value="Adenoviral Proteinase, Chain A"/>
    <property type="match status" value="1"/>
</dbReference>
<evidence type="ECO:0000313" key="7">
    <source>
        <dbReference type="EMBL" id="KAJ1721599.1"/>
    </source>
</evidence>
<dbReference type="InterPro" id="IPR003653">
    <property type="entry name" value="Peptidase_C48_C"/>
</dbReference>
<feature type="region of interest" description="Disordered" evidence="5">
    <location>
        <begin position="1034"/>
        <end position="1071"/>
    </location>
</feature>
<dbReference type="EC" id="3.4.22.68" evidence="7"/>
<dbReference type="AlphaFoldDB" id="A0A9W8CQD2"/>
<dbReference type="InterPro" id="IPR044613">
    <property type="entry name" value="Nep1/2-like"/>
</dbReference>
<dbReference type="EMBL" id="JANBOJ010000161">
    <property type="protein sequence ID" value="KAJ1721599.1"/>
    <property type="molecule type" value="Genomic_DNA"/>
</dbReference>
<keyword evidence="4" id="KW-0788">Thiol protease</keyword>
<accession>A0A9W8CQD2</accession>
<name>A0A9W8CQD2_9FUNG</name>
<proteinExistence type="inferred from homology"/>
<evidence type="ECO:0000313" key="8">
    <source>
        <dbReference type="Proteomes" id="UP001149813"/>
    </source>
</evidence>
<keyword evidence="2" id="KW-0645">Protease</keyword>
<feature type="compositionally biased region" description="Low complexity" evidence="5">
    <location>
        <begin position="446"/>
        <end position="464"/>
    </location>
</feature>
<reference evidence="7" key="1">
    <citation type="submission" date="2022-07" db="EMBL/GenBank/DDBJ databases">
        <title>Phylogenomic reconstructions and comparative analyses of Kickxellomycotina fungi.</title>
        <authorList>
            <person name="Reynolds N.K."/>
            <person name="Stajich J.E."/>
            <person name="Barry K."/>
            <person name="Grigoriev I.V."/>
            <person name="Crous P."/>
            <person name="Smith M.E."/>
        </authorList>
    </citation>
    <scope>NUCLEOTIDE SEQUENCE</scope>
    <source>
        <strain evidence="7">NBRC 32514</strain>
    </source>
</reference>
<sequence>MTDSILFSYHDSTLFASDPLTLHDGKWLNDAILSFYFEYLANEVLRGDSTIMFLKPALVQCLRLQQDLPSLRSALPPDMHTKHIIFIPINDGDDVFVQGGSGSHWSLLVCSRTTRGAGLAADVTFHYFDSAANSNYQVALAVKTKLEMLLGESHTQIITHSCPQQENGYDCGVFVILFADILARRYADLRLPPRQPSPENGTRSVAVRYSAPPAPMAAGYSMLASANNDLIRRVMSPFAVPAADAPAVAYRVFRPAMLQTAVIRRTFWWIDYGDLCNPNKARRTLRRLIDEHCAKKRSPTIGTLGAFTALMMSSTLGRMMSPDDVDRSVADSKNQRQEQCGVFRPGSLEYNKCMAHWTDHVLQCYPQNGRLTPQQQKDRDTEAAQASNFRNEVVRLSKPESGHYVIGGEQETQEKANVRQANSDRVFELHQPVMADELKQSEVKQAEQPQEEQQQQQPQPQEVPENAQVINAIPEQAHPQVIAAKEPLQPQQPQQPQQLQQQPAAAMLAKHQTPLVIPGKQEPVRQATAPLDTAAAPETILPGATAIESPAGQTTLPTVVAAAPETITPVINTTATPAAARATTAAEQAAAPALTAVAAVTPAAVVAGAGAANTAQTSQPVVQPAAVAATPAAQVAQPVAAVAAPAAPVTQVAQPVAATPVTQAAQPVAATAAATQVAPALTAVAATSAPAAQKAGTEAASEAASEAATDAAPVAAATSVEAATDASELATTVTVDTVATTTVVDPVRANIASAASARAASAIVTAQNNLASAAVLAAQSSLAEAAIIAQRSVSAAMQTAAAAMSVAAAMSPATIAEEQAPEVVKAATAATTAVPAAAALASTSVAAAAASTTAAANNVPVFTNPEAREDSEAESTASAAAQATDASVVATVVEETSAVVTVIPGDSLTEPAAASAQPSLAAIVAAQSTAEPASTTAAAAVVAAAAAASVAPALTAVAAPVTTAAAAPVTTVAAAAPVKKAEIKTVTAKAAVPMSTTTVVVHATMPTVALATVSPIKMTTIGNAVVPFDSNLFGEQSPADSTPASADESTADASADSSASADSASAEASTSVPARAKIVTVTANGSSEASAASTSADSVSSPILAESATNIKARSSVAKSHAAKPTAAPGAKAAQAFGVGAASSSESRAKLAMMNNNKVSQNAGSSVHATMGIAMLMPFVFNAMF</sequence>
<dbReference type="PANTHER" id="PTHR46468">
    <property type="entry name" value="SENTRIN-SPECIFIC PROTEASE 8"/>
    <property type="match status" value="1"/>
</dbReference>
<dbReference type="GO" id="GO:0008234">
    <property type="term" value="F:cysteine-type peptidase activity"/>
    <property type="evidence" value="ECO:0007669"/>
    <property type="project" value="UniProtKB-KW"/>
</dbReference>
<evidence type="ECO:0000256" key="1">
    <source>
        <dbReference type="ARBA" id="ARBA00005234"/>
    </source>
</evidence>
<evidence type="ECO:0000256" key="4">
    <source>
        <dbReference type="ARBA" id="ARBA00022807"/>
    </source>
</evidence>
<dbReference type="Pfam" id="PF02902">
    <property type="entry name" value="Peptidase_C48"/>
    <property type="match status" value="1"/>
</dbReference>
<evidence type="ECO:0000256" key="2">
    <source>
        <dbReference type="ARBA" id="ARBA00022670"/>
    </source>
</evidence>
<dbReference type="PROSITE" id="PS50600">
    <property type="entry name" value="ULP_PROTEASE"/>
    <property type="match status" value="1"/>
</dbReference>
<dbReference type="Proteomes" id="UP001149813">
    <property type="component" value="Unassembled WGS sequence"/>
</dbReference>
<dbReference type="GO" id="GO:0000338">
    <property type="term" value="P:protein deneddylation"/>
    <property type="evidence" value="ECO:0007669"/>
    <property type="project" value="TreeGrafter"/>
</dbReference>
<dbReference type="InterPro" id="IPR038765">
    <property type="entry name" value="Papain-like_cys_pep_sf"/>
</dbReference>
<comment type="caution">
    <text evidence="7">The sequence shown here is derived from an EMBL/GenBank/DDBJ whole genome shotgun (WGS) entry which is preliminary data.</text>
</comment>
<dbReference type="OrthoDB" id="5065855at2759"/>
<feature type="region of interest" description="Disordered" evidence="5">
    <location>
        <begin position="440"/>
        <end position="464"/>
    </location>
</feature>
<evidence type="ECO:0000259" key="6">
    <source>
        <dbReference type="PROSITE" id="PS50600"/>
    </source>
</evidence>
<evidence type="ECO:0000256" key="3">
    <source>
        <dbReference type="ARBA" id="ARBA00022801"/>
    </source>
</evidence>
<dbReference type="PANTHER" id="PTHR46468:SF1">
    <property type="entry name" value="SENTRIN-SPECIFIC PROTEASE 8"/>
    <property type="match status" value="1"/>
</dbReference>
<dbReference type="SUPFAM" id="SSF54001">
    <property type="entry name" value="Cysteine proteinases"/>
    <property type="match status" value="1"/>
</dbReference>
<feature type="domain" description="Ubiquitin-like protease family profile" evidence="6">
    <location>
        <begin position="5"/>
        <end position="182"/>
    </location>
</feature>
<dbReference type="GO" id="GO:0019784">
    <property type="term" value="F:deNEDDylase activity"/>
    <property type="evidence" value="ECO:0007669"/>
    <property type="project" value="InterPro"/>
</dbReference>